<dbReference type="InterPro" id="IPR025886">
    <property type="entry name" value="PP2-like"/>
</dbReference>
<evidence type="ECO:0000313" key="2">
    <source>
        <dbReference type="EnsemblPlants" id="Bo5g009520.1"/>
    </source>
</evidence>
<keyword evidence="1" id="KW-1133">Transmembrane helix</keyword>
<reference evidence="2" key="2">
    <citation type="submission" date="2015-03" db="UniProtKB">
        <authorList>
            <consortium name="EnsemblPlants"/>
        </authorList>
    </citation>
    <scope>IDENTIFICATION</scope>
</reference>
<feature type="transmembrane region" description="Helical" evidence="1">
    <location>
        <begin position="131"/>
        <end position="153"/>
    </location>
</feature>
<dbReference type="PANTHER" id="PTHR32278">
    <property type="entry name" value="F-BOX DOMAIN-CONTAINING PROTEIN"/>
    <property type="match status" value="1"/>
</dbReference>
<dbReference type="eggNOG" id="ENOG502QRA4">
    <property type="taxonomic scope" value="Eukaryota"/>
</dbReference>
<accession>A0A0D3C8N4</accession>
<keyword evidence="1" id="KW-0472">Membrane</keyword>
<dbReference type="Proteomes" id="UP000032141">
    <property type="component" value="Chromosome C5"/>
</dbReference>
<dbReference type="GeneID" id="106343943"/>
<dbReference type="Gramene" id="Bo5g009520.1">
    <property type="protein sequence ID" value="Bo5g009520.1"/>
    <property type="gene ID" value="Bo5g009520"/>
</dbReference>
<feature type="transmembrane region" description="Helical" evidence="1">
    <location>
        <begin position="75"/>
        <end position="99"/>
    </location>
</feature>
<keyword evidence="1" id="KW-0812">Transmembrane</keyword>
<name>A0A0D3C8N4_BRAOL</name>
<protein>
    <submittedName>
        <fullName evidence="2">Uncharacterized protein</fullName>
    </submittedName>
</protein>
<reference evidence="2 3" key="1">
    <citation type="journal article" date="2014" name="Genome Biol.">
        <title>Transcriptome and methylome profiling reveals relics of genome dominance in the mesopolyploid Brassica oleracea.</title>
        <authorList>
            <person name="Parkin I.A."/>
            <person name="Koh C."/>
            <person name="Tang H."/>
            <person name="Robinson S.J."/>
            <person name="Kagale S."/>
            <person name="Clarke W.E."/>
            <person name="Town C.D."/>
            <person name="Nixon J."/>
            <person name="Krishnakumar V."/>
            <person name="Bidwell S.L."/>
            <person name="Denoeud F."/>
            <person name="Belcram H."/>
            <person name="Links M.G."/>
            <person name="Just J."/>
            <person name="Clarke C."/>
            <person name="Bender T."/>
            <person name="Huebert T."/>
            <person name="Mason A.S."/>
            <person name="Pires J.C."/>
            <person name="Barker G."/>
            <person name="Moore J."/>
            <person name="Walley P.G."/>
            <person name="Manoli S."/>
            <person name="Batley J."/>
            <person name="Edwards D."/>
            <person name="Nelson M.N."/>
            <person name="Wang X."/>
            <person name="Paterson A.H."/>
            <person name="King G."/>
            <person name="Bancroft I."/>
            <person name="Chalhoub B."/>
            <person name="Sharpe A.G."/>
        </authorList>
    </citation>
    <scope>NUCLEOTIDE SEQUENCE</scope>
    <source>
        <strain evidence="2 3">cv. TO1000</strain>
    </source>
</reference>
<dbReference type="RefSeq" id="XP_013638759.1">
    <property type="nucleotide sequence ID" value="XM_013783305.1"/>
</dbReference>
<dbReference type="EnsemblPlants" id="Bo5g009520.1">
    <property type="protein sequence ID" value="Bo5g009520.1"/>
    <property type="gene ID" value="Bo5g009520"/>
</dbReference>
<keyword evidence="3" id="KW-1185">Reference proteome</keyword>
<feature type="transmembrane region" description="Helical" evidence="1">
    <location>
        <begin position="106"/>
        <end position="125"/>
    </location>
</feature>
<sequence>MSCSRFLDDVSLDCKNYFNAALAENYSLSKSKNAVQNPIASLKGLVAYLRTNKWNFVSSAATFLQSNMWTLLSSLVFAILVCQQFCGGITFTCVGVYSAMCPVARYVCWGHMMKLIFAFFFYKLVTTNSVFTAAAFSSAATLVLIFAAIVGLVRRCFQIVMRIFRYISSAYVSSIFRVAGNSDFVWEKFIPSVYGRLISSSTHLSFSSKKELYRCLCESILIDNGRKIFKIEKLTRKITYVLSARDRSITWGDQRHYWSWSHRSDSKSTLKNFKLYYKLEITGKIQTGVLSPNTSYGAYLIMKVKSIWTRLSTG</sequence>
<dbReference type="HOGENOM" id="CLU_886679_0_0_1"/>
<dbReference type="STRING" id="109376.A0A0D3C8N4"/>
<evidence type="ECO:0000256" key="1">
    <source>
        <dbReference type="SAM" id="Phobius"/>
    </source>
</evidence>
<dbReference type="PANTHER" id="PTHR32278:SF122">
    <property type="entry name" value="F-BOX PROTEIN PP2-B15"/>
    <property type="match status" value="1"/>
</dbReference>
<dbReference type="Pfam" id="PF14299">
    <property type="entry name" value="PP2"/>
    <property type="match status" value="1"/>
</dbReference>
<dbReference type="AlphaFoldDB" id="A0A0D3C8N4"/>
<organism evidence="2 3">
    <name type="scientific">Brassica oleracea var. oleracea</name>
    <dbReference type="NCBI Taxonomy" id="109376"/>
    <lineage>
        <taxon>Eukaryota</taxon>
        <taxon>Viridiplantae</taxon>
        <taxon>Streptophyta</taxon>
        <taxon>Embryophyta</taxon>
        <taxon>Tracheophyta</taxon>
        <taxon>Spermatophyta</taxon>
        <taxon>Magnoliopsida</taxon>
        <taxon>eudicotyledons</taxon>
        <taxon>Gunneridae</taxon>
        <taxon>Pentapetalae</taxon>
        <taxon>rosids</taxon>
        <taxon>malvids</taxon>
        <taxon>Brassicales</taxon>
        <taxon>Brassicaceae</taxon>
        <taxon>Brassiceae</taxon>
        <taxon>Brassica</taxon>
    </lineage>
</organism>
<evidence type="ECO:0000313" key="3">
    <source>
        <dbReference type="Proteomes" id="UP000032141"/>
    </source>
</evidence>
<proteinExistence type="predicted"/>
<dbReference type="OMA" id="MRIFRYI"/>